<proteinExistence type="predicted"/>
<sequence length="134" mass="14842">MPQPPVLSVSAATAIIKDRLDDLPRMVVQGEVSNLRPPNASGHLYFTLGDAEARLSVTFFSFRQREQGPLPPFANGSKLRVTGKISLYPPHGAYQLNAERVELADGVGDLLRRFEELKRKLYAEGLCDLSLIHI</sequence>
<dbReference type="GO" id="GO:0009318">
    <property type="term" value="C:exodeoxyribonuclease VII complex"/>
    <property type="evidence" value="ECO:0007669"/>
    <property type="project" value="InterPro"/>
</dbReference>
<organism evidence="2 3">
    <name type="scientific">Candidatus Spyradenecus faecavium</name>
    <dbReference type="NCBI Taxonomy" id="2840947"/>
    <lineage>
        <taxon>Bacteria</taxon>
        <taxon>Pseudomonadati</taxon>
        <taxon>Lentisphaerota</taxon>
        <taxon>Lentisphaeria</taxon>
        <taxon>Lentisphaerales</taxon>
        <taxon>Lentisphaeraceae</taxon>
        <taxon>Lentisphaeraceae incertae sedis</taxon>
        <taxon>Candidatus Spyradenecus</taxon>
    </lineage>
</organism>
<accession>A0A9D1NN08</accession>
<reference evidence="2" key="1">
    <citation type="submission" date="2020-10" db="EMBL/GenBank/DDBJ databases">
        <authorList>
            <person name="Gilroy R."/>
        </authorList>
    </citation>
    <scope>NUCLEOTIDE SEQUENCE</scope>
    <source>
        <strain evidence="2">35461</strain>
    </source>
</reference>
<evidence type="ECO:0000313" key="3">
    <source>
        <dbReference type="Proteomes" id="UP000886845"/>
    </source>
</evidence>
<dbReference type="GO" id="GO:0003676">
    <property type="term" value="F:nucleic acid binding"/>
    <property type="evidence" value="ECO:0007669"/>
    <property type="project" value="InterPro"/>
</dbReference>
<dbReference type="CDD" id="cd04489">
    <property type="entry name" value="ExoVII_LU_OBF"/>
    <property type="match status" value="1"/>
</dbReference>
<feature type="domain" description="OB-fold nucleic acid binding" evidence="1">
    <location>
        <begin position="7"/>
        <end position="102"/>
    </location>
</feature>
<dbReference type="EMBL" id="DVOR01000099">
    <property type="protein sequence ID" value="HIV09096.1"/>
    <property type="molecule type" value="Genomic_DNA"/>
</dbReference>
<gene>
    <name evidence="2" type="ORF">IAC79_03160</name>
</gene>
<evidence type="ECO:0000259" key="1">
    <source>
        <dbReference type="Pfam" id="PF13742"/>
    </source>
</evidence>
<dbReference type="InterPro" id="IPR025824">
    <property type="entry name" value="OB-fold_nuc-bd_dom"/>
</dbReference>
<evidence type="ECO:0000313" key="2">
    <source>
        <dbReference type="EMBL" id="HIV09096.1"/>
    </source>
</evidence>
<dbReference type="Pfam" id="PF13742">
    <property type="entry name" value="tRNA_anti_2"/>
    <property type="match status" value="1"/>
</dbReference>
<dbReference type="GO" id="GO:0006308">
    <property type="term" value="P:DNA catabolic process"/>
    <property type="evidence" value="ECO:0007669"/>
    <property type="project" value="InterPro"/>
</dbReference>
<protein>
    <submittedName>
        <fullName evidence="2">Exodeoxyribonuclease VII large subunit</fullName>
    </submittedName>
</protein>
<reference evidence="2" key="2">
    <citation type="journal article" date="2021" name="PeerJ">
        <title>Extensive microbial diversity within the chicken gut microbiome revealed by metagenomics and culture.</title>
        <authorList>
            <person name="Gilroy R."/>
            <person name="Ravi A."/>
            <person name="Getino M."/>
            <person name="Pursley I."/>
            <person name="Horton D.L."/>
            <person name="Alikhan N.F."/>
            <person name="Baker D."/>
            <person name="Gharbi K."/>
            <person name="Hall N."/>
            <person name="Watson M."/>
            <person name="Adriaenssens E.M."/>
            <person name="Foster-Nyarko E."/>
            <person name="Jarju S."/>
            <person name="Secka A."/>
            <person name="Antonio M."/>
            <person name="Oren A."/>
            <person name="Chaudhuri R.R."/>
            <person name="La Ragione R."/>
            <person name="Hildebrand F."/>
            <person name="Pallen M.J."/>
        </authorList>
    </citation>
    <scope>NUCLEOTIDE SEQUENCE</scope>
    <source>
        <strain evidence="2">35461</strain>
    </source>
</reference>
<dbReference type="GO" id="GO:0008855">
    <property type="term" value="F:exodeoxyribonuclease VII activity"/>
    <property type="evidence" value="ECO:0007669"/>
    <property type="project" value="InterPro"/>
</dbReference>
<comment type="caution">
    <text evidence="2">The sequence shown here is derived from an EMBL/GenBank/DDBJ whole genome shotgun (WGS) entry which is preliminary data.</text>
</comment>
<dbReference type="Proteomes" id="UP000886845">
    <property type="component" value="Unassembled WGS sequence"/>
</dbReference>
<dbReference type="InterPro" id="IPR003753">
    <property type="entry name" value="Exonuc_VII_L"/>
</dbReference>
<name>A0A9D1NN08_9BACT</name>
<dbReference type="AlphaFoldDB" id="A0A9D1NN08"/>
<dbReference type="PANTHER" id="PTHR30008">
    <property type="entry name" value="EXODEOXYRIBONUCLEASE 7 LARGE SUBUNIT"/>
    <property type="match status" value="1"/>
</dbReference>
<dbReference type="PANTHER" id="PTHR30008:SF0">
    <property type="entry name" value="EXODEOXYRIBONUCLEASE 7 LARGE SUBUNIT"/>
    <property type="match status" value="1"/>
</dbReference>